<protein>
    <recommendedName>
        <fullName evidence="4">DUF4252 domain-containing protein</fullName>
    </recommendedName>
</protein>
<reference evidence="2" key="2">
    <citation type="submission" date="2020-09" db="EMBL/GenBank/DDBJ databases">
        <authorList>
            <person name="Sun Q."/>
            <person name="Kim S."/>
        </authorList>
    </citation>
    <scope>NUCLEOTIDE SEQUENCE</scope>
    <source>
        <strain evidence="2">KCTC 23224</strain>
    </source>
</reference>
<accession>A0A8J3CYK7</accession>
<gene>
    <name evidence="2" type="ORF">GCM10008106_20540</name>
</gene>
<evidence type="ECO:0008006" key="4">
    <source>
        <dbReference type="Google" id="ProtNLM"/>
    </source>
</evidence>
<dbReference type="Proteomes" id="UP000642809">
    <property type="component" value="Unassembled WGS sequence"/>
</dbReference>
<proteinExistence type="predicted"/>
<comment type="caution">
    <text evidence="2">The sequence shown here is derived from an EMBL/GenBank/DDBJ whole genome shotgun (WGS) entry which is preliminary data.</text>
</comment>
<dbReference type="EMBL" id="BMYF01000011">
    <property type="protein sequence ID" value="GHB39219.1"/>
    <property type="molecule type" value="Genomic_DNA"/>
</dbReference>
<evidence type="ECO:0000256" key="1">
    <source>
        <dbReference type="SAM" id="SignalP"/>
    </source>
</evidence>
<reference evidence="2" key="1">
    <citation type="journal article" date="2014" name="Int. J. Syst. Evol. Microbiol.">
        <title>Complete genome sequence of Corynebacterium casei LMG S-19264T (=DSM 44701T), isolated from a smear-ripened cheese.</title>
        <authorList>
            <consortium name="US DOE Joint Genome Institute (JGI-PGF)"/>
            <person name="Walter F."/>
            <person name="Albersmeier A."/>
            <person name="Kalinowski J."/>
            <person name="Ruckert C."/>
        </authorList>
    </citation>
    <scope>NUCLEOTIDE SEQUENCE</scope>
    <source>
        <strain evidence="2">KCTC 23224</strain>
    </source>
</reference>
<dbReference type="RefSeq" id="WP_189581753.1">
    <property type="nucleotide sequence ID" value="NZ_BMYF01000011.1"/>
</dbReference>
<keyword evidence="1" id="KW-0732">Signal</keyword>
<organism evidence="2 3">
    <name type="scientific">Mongoliitalea lutea</name>
    <dbReference type="NCBI Taxonomy" id="849756"/>
    <lineage>
        <taxon>Bacteria</taxon>
        <taxon>Pseudomonadati</taxon>
        <taxon>Bacteroidota</taxon>
        <taxon>Cytophagia</taxon>
        <taxon>Cytophagales</taxon>
        <taxon>Cyclobacteriaceae</taxon>
        <taxon>Mongoliitalea</taxon>
    </lineage>
</organism>
<evidence type="ECO:0000313" key="2">
    <source>
        <dbReference type="EMBL" id="GHB39219.1"/>
    </source>
</evidence>
<dbReference type="AlphaFoldDB" id="A0A8J3CYK7"/>
<feature type="chain" id="PRO_5035187089" description="DUF4252 domain-containing protein" evidence="1">
    <location>
        <begin position="21"/>
        <end position="157"/>
    </location>
</feature>
<dbReference type="InterPro" id="IPR025348">
    <property type="entry name" value="DUF4252"/>
</dbReference>
<dbReference type="Pfam" id="PF14060">
    <property type="entry name" value="DUF4252"/>
    <property type="match status" value="1"/>
</dbReference>
<evidence type="ECO:0000313" key="3">
    <source>
        <dbReference type="Proteomes" id="UP000642809"/>
    </source>
</evidence>
<feature type="signal peptide" evidence="1">
    <location>
        <begin position="1"/>
        <end position="20"/>
    </location>
</feature>
<sequence length="157" mass="17174">MKKQLILIALFCGLASQGFAQSKSVDALFQKHKSNPEFFHLDLGGSFMNLAKGLNIQLNDDGADILSNSIDRIKMFKLPTSAAASEFKALAKSLERENFELLMEAGQKSNAVQLYSKGSKQIKDVVVLVSGEKGDYMVFELLGDFNSKSLAALSKSF</sequence>
<name>A0A8J3CYK7_9BACT</name>
<keyword evidence="3" id="KW-1185">Reference proteome</keyword>